<dbReference type="Gene3D" id="2.60.120.290">
    <property type="entry name" value="Spermadhesin, CUB domain"/>
    <property type="match status" value="1"/>
</dbReference>
<evidence type="ECO:0000313" key="6">
    <source>
        <dbReference type="Proteomes" id="UP000826234"/>
    </source>
</evidence>
<dbReference type="PROSITE" id="PS01180">
    <property type="entry name" value="CUB"/>
    <property type="match status" value="1"/>
</dbReference>
<keyword evidence="6" id="KW-1185">Reference proteome</keyword>
<protein>
    <recommendedName>
        <fullName evidence="4">CUB domain-containing protein</fullName>
    </recommendedName>
</protein>
<evidence type="ECO:0000256" key="3">
    <source>
        <dbReference type="PROSITE-ProRule" id="PRU00059"/>
    </source>
</evidence>
<keyword evidence="2 3" id="KW-1015">Disulfide bond</keyword>
<dbReference type="Proteomes" id="UP000826234">
    <property type="component" value="Unassembled WGS sequence"/>
</dbReference>
<dbReference type="Pfam" id="PF00431">
    <property type="entry name" value="CUB"/>
    <property type="match status" value="1"/>
</dbReference>
<feature type="disulfide bond" evidence="3">
    <location>
        <begin position="12"/>
        <end position="39"/>
    </location>
</feature>
<gene>
    <name evidence="5" type="ORF">JD844_005506</name>
</gene>
<dbReference type="InterPro" id="IPR035914">
    <property type="entry name" value="Sperma_CUB_dom_sf"/>
</dbReference>
<reference evidence="5 6" key="1">
    <citation type="journal article" date="2022" name="Gigascience">
        <title>A chromosome-level genome assembly and annotation of the desert horned lizard, Phrynosoma platyrhinos, provides insight into chromosomal rearrangements among reptiles.</title>
        <authorList>
            <person name="Koochekian N."/>
            <person name="Ascanio A."/>
            <person name="Farleigh K."/>
            <person name="Card D.C."/>
            <person name="Schield D.R."/>
            <person name="Castoe T.A."/>
            <person name="Jezkova T."/>
        </authorList>
    </citation>
    <scope>NUCLEOTIDE SEQUENCE [LARGE SCALE GENOMIC DNA]</scope>
    <source>
        <strain evidence="5">NK-2021</strain>
    </source>
</reference>
<dbReference type="PANTHER" id="PTHR24251">
    <property type="entry name" value="OVOCHYMASE-RELATED"/>
    <property type="match status" value="1"/>
</dbReference>
<dbReference type="EMBL" id="JAIPUX010000035">
    <property type="protein sequence ID" value="KAH0631250.1"/>
    <property type="molecule type" value="Genomic_DNA"/>
</dbReference>
<proteinExistence type="predicted"/>
<sequence>MRDTSHMIGNGCGHSVLTPYSGTLTSKNYPGTYPNFTFCEWRIYGAAGSQFSLTFGDMDIEASEQCKSGFLLLSSPSDGSSFDNITMIQDCNHATETEEGKIERCLTGPGYNP</sequence>
<evidence type="ECO:0000256" key="2">
    <source>
        <dbReference type="ARBA" id="ARBA00023157"/>
    </source>
</evidence>
<dbReference type="SMART" id="SM00042">
    <property type="entry name" value="CUB"/>
    <property type="match status" value="1"/>
</dbReference>
<dbReference type="InterPro" id="IPR000859">
    <property type="entry name" value="CUB_dom"/>
</dbReference>
<accession>A0ABQ7TP81</accession>
<evidence type="ECO:0000313" key="5">
    <source>
        <dbReference type="EMBL" id="KAH0631250.1"/>
    </source>
</evidence>
<comment type="caution">
    <text evidence="5">The sequence shown here is derived from an EMBL/GenBank/DDBJ whole genome shotgun (WGS) entry which is preliminary data.</text>
</comment>
<keyword evidence="1" id="KW-0677">Repeat</keyword>
<organism evidence="5 6">
    <name type="scientific">Phrynosoma platyrhinos</name>
    <name type="common">Desert horned lizard</name>
    <dbReference type="NCBI Taxonomy" id="52577"/>
    <lineage>
        <taxon>Eukaryota</taxon>
        <taxon>Metazoa</taxon>
        <taxon>Chordata</taxon>
        <taxon>Craniata</taxon>
        <taxon>Vertebrata</taxon>
        <taxon>Euteleostomi</taxon>
        <taxon>Lepidosauria</taxon>
        <taxon>Squamata</taxon>
        <taxon>Bifurcata</taxon>
        <taxon>Unidentata</taxon>
        <taxon>Episquamata</taxon>
        <taxon>Toxicofera</taxon>
        <taxon>Iguania</taxon>
        <taxon>Phrynosomatidae</taxon>
        <taxon>Phrynosomatinae</taxon>
        <taxon>Phrynosoma</taxon>
    </lineage>
</organism>
<evidence type="ECO:0000256" key="1">
    <source>
        <dbReference type="ARBA" id="ARBA00022737"/>
    </source>
</evidence>
<comment type="caution">
    <text evidence="3">Lacks conserved residue(s) required for the propagation of feature annotation.</text>
</comment>
<dbReference type="CDD" id="cd00041">
    <property type="entry name" value="CUB"/>
    <property type="match status" value="1"/>
</dbReference>
<feature type="domain" description="CUB" evidence="4">
    <location>
        <begin position="12"/>
        <end position="71"/>
    </location>
</feature>
<dbReference type="SUPFAM" id="SSF49854">
    <property type="entry name" value="Spermadhesin, CUB domain"/>
    <property type="match status" value="1"/>
</dbReference>
<evidence type="ECO:0000259" key="4">
    <source>
        <dbReference type="PROSITE" id="PS01180"/>
    </source>
</evidence>
<name>A0ABQ7TP81_PHRPL</name>